<feature type="region of interest" description="Disordered" evidence="1">
    <location>
        <begin position="1"/>
        <end position="32"/>
    </location>
</feature>
<name>A0A0B7FNE6_THACB</name>
<dbReference type="EMBL" id="LN679491">
    <property type="protein sequence ID" value="CEL59195.1"/>
    <property type="molecule type" value="Genomic_DNA"/>
</dbReference>
<organism evidence="2 3">
    <name type="scientific">Thanatephorus cucumeris (strain AG1-IB / isolate 7/3/14)</name>
    <name type="common">Lettuce bottom rot fungus</name>
    <name type="synonym">Rhizoctonia solani</name>
    <dbReference type="NCBI Taxonomy" id="1108050"/>
    <lineage>
        <taxon>Eukaryota</taxon>
        <taxon>Fungi</taxon>
        <taxon>Dikarya</taxon>
        <taxon>Basidiomycota</taxon>
        <taxon>Agaricomycotina</taxon>
        <taxon>Agaricomycetes</taxon>
        <taxon>Cantharellales</taxon>
        <taxon>Ceratobasidiaceae</taxon>
        <taxon>Rhizoctonia</taxon>
        <taxon>Rhizoctonia solani AG-1</taxon>
    </lineage>
</organism>
<evidence type="ECO:0000313" key="3">
    <source>
        <dbReference type="Proteomes" id="UP000059188"/>
    </source>
</evidence>
<protein>
    <submittedName>
        <fullName evidence="2">Uncharacterized protein</fullName>
    </submittedName>
</protein>
<keyword evidence="3" id="KW-1185">Reference proteome</keyword>
<evidence type="ECO:0000256" key="1">
    <source>
        <dbReference type="SAM" id="MobiDB-lite"/>
    </source>
</evidence>
<sequence length="76" mass="8575">MWGRQRREIAADTTQSKPQSGRRKRKPWCRTDTMKISAHATRATLRLSPDFVPALASVQNSLLYKGLNTFGVLTNS</sequence>
<dbReference type="AlphaFoldDB" id="A0A0B7FNE6"/>
<gene>
    <name evidence="2" type="ORF">RSOLAG1IB_12267</name>
</gene>
<dbReference type="Proteomes" id="UP000059188">
    <property type="component" value="Unassembled WGS sequence"/>
</dbReference>
<proteinExistence type="predicted"/>
<accession>A0A0B7FNE6</accession>
<reference evidence="2 3" key="1">
    <citation type="submission" date="2014-11" db="EMBL/GenBank/DDBJ databases">
        <authorList>
            <person name="Wibberg Daniel"/>
        </authorList>
    </citation>
    <scope>NUCLEOTIDE SEQUENCE [LARGE SCALE GENOMIC DNA]</scope>
    <source>
        <strain evidence="2">Rhizoctonia solani AG1-IB 7/3/14</strain>
    </source>
</reference>
<evidence type="ECO:0000313" key="2">
    <source>
        <dbReference type="EMBL" id="CEL59195.1"/>
    </source>
</evidence>
<feature type="compositionally biased region" description="Basic and acidic residues" evidence="1">
    <location>
        <begin position="1"/>
        <end position="10"/>
    </location>
</feature>